<dbReference type="Proteomes" id="UP000321807">
    <property type="component" value="Chromosome"/>
</dbReference>
<dbReference type="KEGG" id="rgl:CS053_08760"/>
<dbReference type="AlphaFoldDB" id="A0A5B9DZC4"/>
<reference evidence="1 2" key="1">
    <citation type="submission" date="2019-08" db="EMBL/GenBank/DDBJ databases">
        <title>Complete genome sequence of Rhodanobacter glycinis strain T01E-68 isolated from tomato root.</title>
        <authorList>
            <person name="Weon H.-Y."/>
            <person name="Lee S.A."/>
        </authorList>
    </citation>
    <scope>NUCLEOTIDE SEQUENCE [LARGE SCALE GENOMIC DNA]</scope>
    <source>
        <strain evidence="1 2">T01E-68</strain>
    </source>
</reference>
<accession>A0A5B9DZC4</accession>
<dbReference type="RefSeq" id="WP_147627174.1">
    <property type="nucleotide sequence ID" value="NZ_CP042807.1"/>
</dbReference>
<gene>
    <name evidence="1" type="ORF">CS053_08760</name>
</gene>
<dbReference type="EMBL" id="CP042807">
    <property type="protein sequence ID" value="QEE24584.1"/>
    <property type="molecule type" value="Genomic_DNA"/>
</dbReference>
<evidence type="ECO:0000313" key="1">
    <source>
        <dbReference type="EMBL" id="QEE24584.1"/>
    </source>
</evidence>
<evidence type="ECO:0008006" key="3">
    <source>
        <dbReference type="Google" id="ProtNLM"/>
    </source>
</evidence>
<proteinExistence type="predicted"/>
<protein>
    <recommendedName>
        <fullName evidence="3">Bacteriophage protein</fullName>
    </recommendedName>
</protein>
<organism evidence="1 2">
    <name type="scientific">Rhodanobacter glycinis</name>
    <dbReference type="NCBI Taxonomy" id="582702"/>
    <lineage>
        <taxon>Bacteria</taxon>
        <taxon>Pseudomonadati</taxon>
        <taxon>Pseudomonadota</taxon>
        <taxon>Gammaproteobacteria</taxon>
        <taxon>Lysobacterales</taxon>
        <taxon>Rhodanobacteraceae</taxon>
        <taxon>Rhodanobacter</taxon>
    </lineage>
</organism>
<sequence length="165" mass="17716">MKDGITITSDNLADVVKAIHQLTGTDLLVGIPQANTERRNDDNTSITNAEIGYIQETGSPAMNIPARPFLVPGVQGVEKPIAKQLEKGARAALDGSRDDVEKAFIAAGLVAQNGVRRQVNDGMFAPLAEATLAARRRRGRTGTKPLIDTGQLRNSITYVLRKKGK</sequence>
<evidence type="ECO:0000313" key="2">
    <source>
        <dbReference type="Proteomes" id="UP000321807"/>
    </source>
</evidence>
<name>A0A5B9DZC4_9GAMM</name>